<protein>
    <recommendedName>
        <fullName evidence="6">SURF1-like protein</fullName>
    </recommendedName>
</protein>
<evidence type="ECO:0000256" key="1">
    <source>
        <dbReference type="ARBA" id="ARBA00004370"/>
    </source>
</evidence>
<dbReference type="InterPro" id="IPR045214">
    <property type="entry name" value="Surf1/Surf4"/>
</dbReference>
<feature type="region of interest" description="Disordered" evidence="7">
    <location>
        <begin position="310"/>
        <end position="387"/>
    </location>
</feature>
<feature type="transmembrane region" description="Helical" evidence="6">
    <location>
        <begin position="253"/>
        <end position="271"/>
    </location>
</feature>
<evidence type="ECO:0000256" key="6">
    <source>
        <dbReference type="RuleBase" id="RU363076"/>
    </source>
</evidence>
<name>A0A846S0J5_9MICO</name>
<evidence type="ECO:0000256" key="3">
    <source>
        <dbReference type="ARBA" id="ARBA00022692"/>
    </source>
</evidence>
<keyword evidence="3 6" id="KW-0812">Transmembrane</keyword>
<dbReference type="Proteomes" id="UP000576792">
    <property type="component" value="Unassembled WGS sequence"/>
</dbReference>
<dbReference type="PROSITE" id="PS50895">
    <property type="entry name" value="SURF1"/>
    <property type="match status" value="1"/>
</dbReference>
<feature type="compositionally biased region" description="Low complexity" evidence="7">
    <location>
        <begin position="340"/>
        <end position="357"/>
    </location>
</feature>
<feature type="compositionally biased region" description="Acidic residues" evidence="7">
    <location>
        <begin position="358"/>
        <end position="367"/>
    </location>
</feature>
<dbReference type="EMBL" id="JAATJN010000001">
    <property type="protein sequence ID" value="NJC56598.1"/>
    <property type="molecule type" value="Genomic_DNA"/>
</dbReference>
<feature type="transmembrane region" description="Helical" evidence="6">
    <location>
        <begin position="34"/>
        <end position="54"/>
    </location>
</feature>
<dbReference type="PANTHER" id="PTHR23427">
    <property type="entry name" value="SURFEIT LOCUS PROTEIN"/>
    <property type="match status" value="1"/>
</dbReference>
<comment type="similarity">
    <text evidence="2 6">Belongs to the SURF1 family.</text>
</comment>
<keyword evidence="9" id="KW-1185">Reference proteome</keyword>
<feature type="compositionally biased region" description="Basic residues" evidence="7">
    <location>
        <begin position="322"/>
        <end position="337"/>
    </location>
</feature>
<dbReference type="AlphaFoldDB" id="A0A846S0J5"/>
<dbReference type="Pfam" id="PF02104">
    <property type="entry name" value="SURF1"/>
    <property type="match status" value="1"/>
</dbReference>
<proteinExistence type="inferred from homology"/>
<dbReference type="InterPro" id="IPR002994">
    <property type="entry name" value="Surf1/Shy1"/>
</dbReference>
<comment type="subcellular location">
    <subcellularLocation>
        <location evidence="6">Cell membrane</location>
        <topology evidence="6">Multi-pass membrane protein</topology>
    </subcellularLocation>
    <subcellularLocation>
        <location evidence="1">Membrane</location>
    </subcellularLocation>
</comment>
<keyword evidence="6" id="KW-1003">Cell membrane</keyword>
<reference evidence="8 9" key="1">
    <citation type="submission" date="2020-03" db="EMBL/GenBank/DDBJ databases">
        <title>Sequencing the genomes of 1000 actinobacteria strains.</title>
        <authorList>
            <person name="Klenk H.-P."/>
        </authorList>
    </citation>
    <scope>NUCLEOTIDE SEQUENCE [LARGE SCALE GENOMIC DNA]</scope>
    <source>
        <strain evidence="8 9">DSM 18964</strain>
    </source>
</reference>
<evidence type="ECO:0000256" key="4">
    <source>
        <dbReference type="ARBA" id="ARBA00022989"/>
    </source>
</evidence>
<dbReference type="GO" id="GO:0005886">
    <property type="term" value="C:plasma membrane"/>
    <property type="evidence" value="ECO:0007669"/>
    <property type="project" value="UniProtKB-SubCell"/>
</dbReference>
<gene>
    <name evidence="8" type="ORF">BKA07_001633</name>
</gene>
<comment type="caution">
    <text evidence="8">The sequence shown here is derived from an EMBL/GenBank/DDBJ whole genome shotgun (WGS) entry which is preliminary data.</text>
</comment>
<accession>A0A846S0J5</accession>
<evidence type="ECO:0000256" key="2">
    <source>
        <dbReference type="ARBA" id="ARBA00007165"/>
    </source>
</evidence>
<evidence type="ECO:0000256" key="7">
    <source>
        <dbReference type="SAM" id="MobiDB-lite"/>
    </source>
</evidence>
<feature type="compositionally biased region" description="Low complexity" evidence="7">
    <location>
        <begin position="368"/>
        <end position="387"/>
    </location>
</feature>
<evidence type="ECO:0000256" key="5">
    <source>
        <dbReference type="ARBA" id="ARBA00023136"/>
    </source>
</evidence>
<dbReference type="PANTHER" id="PTHR23427:SF2">
    <property type="entry name" value="SURFEIT LOCUS PROTEIN 1"/>
    <property type="match status" value="1"/>
</dbReference>
<evidence type="ECO:0000313" key="8">
    <source>
        <dbReference type="EMBL" id="NJC56598.1"/>
    </source>
</evidence>
<organism evidence="8 9">
    <name type="scientific">Brevibacterium marinum</name>
    <dbReference type="NCBI Taxonomy" id="418643"/>
    <lineage>
        <taxon>Bacteria</taxon>
        <taxon>Bacillati</taxon>
        <taxon>Actinomycetota</taxon>
        <taxon>Actinomycetes</taxon>
        <taxon>Micrococcales</taxon>
        <taxon>Brevibacteriaceae</taxon>
        <taxon>Brevibacterium</taxon>
    </lineage>
</organism>
<keyword evidence="4 6" id="KW-1133">Transmembrane helix</keyword>
<sequence>MSTSRNSSASTSPSRPISLDRWFDLFRLALTPKWLGSLLLVLVLVTCFVGLSAWQVDRAQHKNDAVESADVEEVEPFNEVMEAQAPMPGILADQRVSLSGHWLPDAQVVVPGRVLDGDKGFWVVTMFAPDDARLGAPAGADADDKTIAIPVLRGFTTDEATAMNSRAAEGPVEMTAQIGPVEGPKPGNSLPDGQVRTVSTSQLINLFPDLLTYSGFLIPESATGAASSIATDGLDYVPPTMTREEGGFDLQSAGYAIEWLIFAFMALYMWWQLLRDDFMRRRLGDDSDSQDPANPVEYVVVKSAGQSSIDPEVMSGLTGLPAHRHGAKKPRARRGRLGKATTDAEPGTADTETATTDAEPDATDAEPDAVTSDDGTDSTNTTPTGGN</sequence>
<dbReference type="CDD" id="cd06662">
    <property type="entry name" value="SURF1"/>
    <property type="match status" value="1"/>
</dbReference>
<keyword evidence="5 6" id="KW-0472">Membrane</keyword>
<evidence type="ECO:0000313" key="9">
    <source>
        <dbReference type="Proteomes" id="UP000576792"/>
    </source>
</evidence>